<dbReference type="HOGENOM" id="CLU_021095_0_0_4"/>
<dbReference type="Gene3D" id="1.10.287.1120">
    <property type="entry name" value="Bipartite methylase S protein"/>
    <property type="match status" value="1"/>
</dbReference>
<feature type="domain" description="Tyrosinase copper-binding" evidence="4">
    <location>
        <begin position="337"/>
        <end position="348"/>
    </location>
</feature>
<dbReference type="STRING" id="757424.Hsero_4560"/>
<dbReference type="OrthoDB" id="5298944at2"/>
<dbReference type="KEGG" id="hse:Hsero_4560"/>
<keyword evidence="6" id="KW-1185">Reference proteome</keyword>
<dbReference type="PROSITE" id="PS00498">
    <property type="entry name" value="TYROSINASE_2"/>
    <property type="match status" value="1"/>
</dbReference>
<dbReference type="InterPro" id="IPR002227">
    <property type="entry name" value="Tyrosinase_Cu-bd"/>
</dbReference>
<evidence type="ECO:0000256" key="2">
    <source>
        <dbReference type="ARBA" id="ARBA00022747"/>
    </source>
</evidence>
<dbReference type="PANTHER" id="PTHR30408">
    <property type="entry name" value="TYPE-1 RESTRICTION ENZYME ECOKI SPECIFICITY PROTEIN"/>
    <property type="match status" value="1"/>
</dbReference>
<dbReference type="InterPro" id="IPR052021">
    <property type="entry name" value="Type-I_RS_S_subunit"/>
</dbReference>
<reference evidence="5 6" key="1">
    <citation type="submission" date="2010-04" db="EMBL/GenBank/DDBJ databases">
        <title>The genome of Herbaspirillum seropedicae SmR1, an endophytic, nitrogen-fixing, plant-growth promoting beta-Proteobacteria.</title>
        <authorList>
            <person name="Pedrosa F.O."/>
            <person name="Monteiro R.A."/>
            <person name="Wassem R."/>
            <person name="Cruz L.M."/>
            <person name="Ayub R.A."/>
            <person name="Colauto N.B."/>
            <person name="Fernandez M.A."/>
            <person name="Fungaro M.H.P."/>
            <person name="Grisard E.C."/>
            <person name="Hungria M."/>
            <person name="Madeira H.M.F."/>
            <person name="Nodari R.O."/>
            <person name="Osaku C.A."/>
            <person name="Petzl-Erler M.L."/>
            <person name="Terenzi H."/>
            <person name="Vieira L.G.E."/>
            <person name="Almeida M.I.M."/>
            <person name="Alves L.R."/>
            <person name="Arantes O.M.N."/>
            <person name="Balsanelli E."/>
            <person name="Barcellos F.G."/>
            <person name="Baura V.A."/>
            <person name="Binde D.R."/>
            <person name="Campo R.J."/>
            <person name="Chubatsu L.S."/>
            <person name="Chueire L.M.O."/>
            <person name="Ciferri R.R."/>
            <person name="Correa L.C."/>
            <person name="da Conceicao Silva J.L."/>
            <person name="Dabul A.N.G."/>
            <person name="Dambros B.P."/>
            <person name="Faoro H."/>
            <person name="Favetti A."/>
            <person name="Friedermann G."/>
            <person name="Furlaneto M.C."/>
            <person name="Gasques L.S."/>
            <person name="Gimenes C.C.T."/>
            <person name="Gioppo N.M.R."/>
            <person name="Glienke-Blanco C."/>
            <person name="Godoy L.P."/>
            <person name="Guerra M.P."/>
            <person name="Karp S."/>
            <person name="Kava-Cordeiro V."/>
            <person name="Margarido V.P."/>
            <person name="Mathioni S.M."/>
            <person name="Menck-Soares M.A."/>
            <person name="Murace N.K."/>
            <person name="Nicolas M.F."/>
            <person name="Oliveira C.E.C."/>
            <person name="Pagnan N.A.B."/>
            <person name="Pamphile J.A."/>
            <person name="Patussi E.V."/>
            <person name="Pereira L.F.P."/>
            <person name="Pereira-Ferrari L."/>
            <person name="Pinto F.G.S."/>
            <person name="Precoma C."/>
            <person name="Prioli A.J."/>
            <person name="Prioli S.M.A.P."/>
            <person name="Raittz R.T."/>
            <person name="Ramos H.J.O."/>
            <person name="Ribeiro E.M.S.F."/>
            <person name="Rigo L.U."/>
            <person name="Rocha C.L.M.S.C."/>
            <person name="Rocha S.N."/>
            <person name="Santos K."/>
            <person name="Satori D."/>
            <person name="Silva A.G."/>
            <person name="Simao R.C.G."/>
            <person name="Soares M.A.M."/>
            <person name="Souza E.M."/>
            <person name="Steffens M.B.R."/>
            <person name="Steindel M."/>
            <person name="Tadra-Sfeir M.Z."/>
            <person name="Takahashi E.K."/>
            <person name="Torres R.A."/>
            <person name="Valle J.S."/>
            <person name="Vernal J.I."/>
            <person name="Vilas-Boas L.A."/>
            <person name="Watanabe M.A.E."/>
            <person name="Weiss V.A."/>
            <person name="Yates M.A."/>
            <person name="Souza E.M."/>
        </authorList>
    </citation>
    <scope>NUCLEOTIDE SEQUENCE [LARGE SCALE GENOMIC DNA]</scope>
    <source>
        <strain evidence="5 6">SmR1</strain>
    </source>
</reference>
<accession>D8IWY9</accession>
<evidence type="ECO:0000256" key="3">
    <source>
        <dbReference type="ARBA" id="ARBA00023125"/>
    </source>
</evidence>
<dbReference type="GeneID" id="29391962"/>
<protein>
    <submittedName>
        <fullName evidence="5">Type I site-specific deoxyribonuclease specificity subunit protein</fullName>
        <ecNumber evidence="5">3.1.21.3</ecNumber>
    </submittedName>
</protein>
<dbReference type="RefSeq" id="WP_013236479.1">
    <property type="nucleotide sequence ID" value="NC_014323.1"/>
</dbReference>
<dbReference type="PANTHER" id="PTHR30408:SF12">
    <property type="entry name" value="TYPE I RESTRICTION ENZYME MJAVIII SPECIFICITY SUBUNIT"/>
    <property type="match status" value="1"/>
</dbReference>
<dbReference type="InterPro" id="IPR044946">
    <property type="entry name" value="Restrct_endonuc_typeI_TRD_sf"/>
</dbReference>
<evidence type="ECO:0000256" key="1">
    <source>
        <dbReference type="ARBA" id="ARBA00010923"/>
    </source>
</evidence>
<dbReference type="InterPro" id="IPR000055">
    <property type="entry name" value="Restrct_endonuc_typeI_TRD"/>
</dbReference>
<evidence type="ECO:0000313" key="5">
    <source>
        <dbReference type="EMBL" id="ADJ66026.1"/>
    </source>
</evidence>
<organism evidence="5 6">
    <name type="scientific">Herbaspirillum seropedicae (strain SmR1)</name>
    <dbReference type="NCBI Taxonomy" id="757424"/>
    <lineage>
        <taxon>Bacteria</taxon>
        <taxon>Pseudomonadati</taxon>
        <taxon>Pseudomonadota</taxon>
        <taxon>Betaproteobacteria</taxon>
        <taxon>Burkholderiales</taxon>
        <taxon>Oxalobacteraceae</taxon>
        <taxon>Herbaspirillum</taxon>
    </lineage>
</organism>
<keyword evidence="2" id="KW-0680">Restriction system</keyword>
<sequence length="421" mass="47568">MTAQTGRKLPGIRFGAFSDDWDERELGELFPITSAARVHKNEWTKSGVPFFRSSDVVSHFKGEANVKAFVSVELYEELSAKVGRIKKGDILITGGGSIGIPFLVKNDDPLYFKDADLLWFKIREAVDSHYLFTFLSSAPFRQYLKSISHIGTIAHYTVEQAKGTPVMLPRYPEEQTKIGEYFRELDSLIGLHQRKHDKLAALKKAMLQKMFPQPGATTPEIRFKNFSGDWVEKTLAELCDLFTDGDWIESKDQSPSGIRLLQTGNVGINEFIDKADKARWISIDTFERLKCEEVFAGDILISRLPEPAGRACIVPKLLHRVITAVDCTIVRTAKNCDPAFLVQHCSLDSYFETVNDFLGGGTRQRISRSALGKFVVKVPDFEEQKKIGTYFRTLDELISKHASQLQKLQQIKSACLEKMFV</sequence>
<dbReference type="GO" id="GO:0009307">
    <property type="term" value="P:DNA restriction-modification system"/>
    <property type="evidence" value="ECO:0007669"/>
    <property type="project" value="UniProtKB-KW"/>
</dbReference>
<dbReference type="SUPFAM" id="SSF116734">
    <property type="entry name" value="DNA methylase specificity domain"/>
    <property type="match status" value="2"/>
</dbReference>
<dbReference type="GO" id="GO:0003677">
    <property type="term" value="F:DNA binding"/>
    <property type="evidence" value="ECO:0007669"/>
    <property type="project" value="UniProtKB-KW"/>
</dbReference>
<comment type="similarity">
    <text evidence="1">Belongs to the type-I restriction system S methylase family.</text>
</comment>
<dbReference type="Gene3D" id="3.90.220.20">
    <property type="entry name" value="DNA methylase specificity domains"/>
    <property type="match status" value="2"/>
</dbReference>
<keyword evidence="3" id="KW-0238">DNA-binding</keyword>
<dbReference type="REBASE" id="26937">
    <property type="entry name" value="S.HseSORF4561P"/>
</dbReference>
<keyword evidence="5" id="KW-0378">Hydrolase</keyword>
<dbReference type="EMBL" id="CP002039">
    <property type="protein sequence ID" value="ADJ66026.1"/>
    <property type="molecule type" value="Genomic_DNA"/>
</dbReference>
<dbReference type="GO" id="GO:0016491">
    <property type="term" value="F:oxidoreductase activity"/>
    <property type="evidence" value="ECO:0007669"/>
    <property type="project" value="InterPro"/>
</dbReference>
<gene>
    <name evidence="5" type="ordered locus">Hsero_4560</name>
</gene>
<dbReference type="eggNOG" id="COG0732">
    <property type="taxonomic scope" value="Bacteria"/>
</dbReference>
<dbReference type="GO" id="GO:0009035">
    <property type="term" value="F:type I site-specific deoxyribonuclease activity"/>
    <property type="evidence" value="ECO:0007669"/>
    <property type="project" value="UniProtKB-EC"/>
</dbReference>
<dbReference type="Proteomes" id="UP000000329">
    <property type="component" value="Chromosome"/>
</dbReference>
<evidence type="ECO:0000313" key="6">
    <source>
        <dbReference type="Proteomes" id="UP000000329"/>
    </source>
</evidence>
<name>D8IWY9_HERSS</name>
<dbReference type="EC" id="3.1.21.3" evidence="5"/>
<dbReference type="Pfam" id="PF01420">
    <property type="entry name" value="Methylase_S"/>
    <property type="match status" value="2"/>
</dbReference>
<proteinExistence type="inferred from homology"/>
<evidence type="ECO:0000259" key="4">
    <source>
        <dbReference type="PROSITE" id="PS00498"/>
    </source>
</evidence>
<dbReference type="AlphaFoldDB" id="D8IWY9"/>